<organism evidence="6">
    <name type="scientific">Papilio xuthus</name>
    <name type="common">Asian swallowtail butterfly</name>
    <dbReference type="NCBI Taxonomy" id="66420"/>
    <lineage>
        <taxon>Eukaryota</taxon>
        <taxon>Metazoa</taxon>
        <taxon>Ecdysozoa</taxon>
        <taxon>Arthropoda</taxon>
        <taxon>Hexapoda</taxon>
        <taxon>Insecta</taxon>
        <taxon>Pterygota</taxon>
        <taxon>Neoptera</taxon>
        <taxon>Endopterygota</taxon>
        <taxon>Lepidoptera</taxon>
        <taxon>Glossata</taxon>
        <taxon>Ditrysia</taxon>
        <taxon>Papilionoidea</taxon>
        <taxon>Papilionidae</taxon>
        <taxon>Papilioninae</taxon>
        <taxon>Papilio</taxon>
    </lineage>
</organism>
<reference evidence="6" key="1">
    <citation type="submission" date="2025-08" db="UniProtKB">
        <authorList>
            <consortium name="RefSeq"/>
        </authorList>
    </citation>
    <scope>IDENTIFICATION</scope>
</reference>
<dbReference type="PANTHER" id="PTHR21136">
    <property type="entry name" value="SNARE PROTEINS"/>
    <property type="match status" value="1"/>
</dbReference>
<keyword evidence="4" id="KW-0812">Transmembrane</keyword>
<accession>A0AAJ7EFH4</accession>
<feature type="transmembrane region" description="Helical" evidence="4">
    <location>
        <begin position="173"/>
        <end position="204"/>
    </location>
</feature>
<dbReference type="SUPFAM" id="SSF64356">
    <property type="entry name" value="SNARE-like"/>
    <property type="match status" value="1"/>
</dbReference>
<evidence type="ECO:0000256" key="4">
    <source>
        <dbReference type="SAM" id="Phobius"/>
    </source>
</evidence>
<dbReference type="GO" id="GO:0006887">
    <property type="term" value="P:exocytosis"/>
    <property type="evidence" value="ECO:0007669"/>
    <property type="project" value="TreeGrafter"/>
</dbReference>
<evidence type="ECO:0000313" key="6">
    <source>
        <dbReference type="RefSeq" id="XP_013175353.1"/>
    </source>
</evidence>
<proteinExistence type="inferred from homology"/>
<dbReference type="GO" id="GO:0005484">
    <property type="term" value="F:SNAP receptor activity"/>
    <property type="evidence" value="ECO:0007669"/>
    <property type="project" value="TreeGrafter"/>
</dbReference>
<dbReference type="Proteomes" id="UP000694872">
    <property type="component" value="Unplaced"/>
</dbReference>
<dbReference type="SMART" id="SM01270">
    <property type="entry name" value="Longin"/>
    <property type="match status" value="1"/>
</dbReference>
<keyword evidence="4" id="KW-1133">Transmembrane helix</keyword>
<comment type="subcellular location">
    <subcellularLocation>
        <location evidence="3">Endomembrane system</location>
        <topology evidence="3">Single-pass type IV membrane protein</topology>
    </subcellularLocation>
</comment>
<dbReference type="GO" id="GO:0000149">
    <property type="term" value="F:SNARE binding"/>
    <property type="evidence" value="ECO:0007669"/>
    <property type="project" value="TreeGrafter"/>
</dbReference>
<dbReference type="AlphaFoldDB" id="A0AAJ7EFH4"/>
<keyword evidence="2 4" id="KW-0472">Membrane</keyword>
<dbReference type="InterPro" id="IPR010908">
    <property type="entry name" value="Longin_dom"/>
</dbReference>
<dbReference type="Gene3D" id="3.30.450.50">
    <property type="entry name" value="Longin domain"/>
    <property type="match status" value="1"/>
</dbReference>
<evidence type="ECO:0000256" key="1">
    <source>
        <dbReference type="ARBA" id="ARBA00008025"/>
    </source>
</evidence>
<dbReference type="RefSeq" id="XP_013175353.1">
    <property type="nucleotide sequence ID" value="XM_013319899.1"/>
</dbReference>
<dbReference type="CDD" id="cd14824">
    <property type="entry name" value="Longin"/>
    <property type="match status" value="1"/>
</dbReference>
<dbReference type="GO" id="GO:0006906">
    <property type="term" value="P:vesicle fusion"/>
    <property type="evidence" value="ECO:0007669"/>
    <property type="project" value="TreeGrafter"/>
</dbReference>
<evidence type="ECO:0000259" key="5">
    <source>
        <dbReference type="PROSITE" id="PS50859"/>
    </source>
</evidence>
<name>A0AAJ7EFH4_PAPXU</name>
<dbReference type="KEGG" id="pxu:106123516"/>
<dbReference type="PANTHER" id="PTHR21136:SF179">
    <property type="entry name" value="VESICLE ASSOCIATED MEMBRANE PROTEIN 7-RELATED"/>
    <property type="match status" value="1"/>
</dbReference>
<gene>
    <name evidence="6" type="primary">LOC106123516</name>
</gene>
<dbReference type="InterPro" id="IPR011012">
    <property type="entry name" value="Longin-like_dom_sf"/>
</dbReference>
<dbReference type="GO" id="GO:0012505">
    <property type="term" value="C:endomembrane system"/>
    <property type="evidence" value="ECO:0007669"/>
    <property type="project" value="UniProtKB-SubCell"/>
</dbReference>
<dbReference type="GeneID" id="106123516"/>
<dbReference type="Pfam" id="PF13774">
    <property type="entry name" value="Longin"/>
    <property type="match status" value="1"/>
</dbReference>
<evidence type="ECO:0000256" key="3">
    <source>
        <dbReference type="ARBA" id="ARBA00046280"/>
    </source>
</evidence>
<comment type="similarity">
    <text evidence="1">Belongs to the synaptobrevin family.</text>
</comment>
<feature type="domain" description="Longin" evidence="5">
    <location>
        <begin position="24"/>
        <end position="86"/>
    </location>
</feature>
<sequence length="209" mass="23879">MSILFSVIANNKNIISAYASCDGNFVDIVSEMLLKRPNIPDKMTYLHGKYLINYVVENGYVYLCVTDKACQRSRAFLFLNEIKRGFKMKNKDDYSNVLAAEMFRYSQDYNNIIIQDGALDEINKIEVECSESILGEKILMVKNEDNLEYSTISYVGRTPEKIIVSVERTNSHIILGMALILTVVIMYIFGPATFVAIIGIFFYLARRKT</sequence>
<dbReference type="InterPro" id="IPR051097">
    <property type="entry name" value="Synaptobrevin-like_transport"/>
</dbReference>
<dbReference type="GO" id="GO:0031201">
    <property type="term" value="C:SNARE complex"/>
    <property type="evidence" value="ECO:0007669"/>
    <property type="project" value="TreeGrafter"/>
</dbReference>
<dbReference type="PROSITE" id="PS50859">
    <property type="entry name" value="LONGIN"/>
    <property type="match status" value="1"/>
</dbReference>
<evidence type="ECO:0000256" key="2">
    <source>
        <dbReference type="ARBA" id="ARBA00023136"/>
    </source>
</evidence>
<protein>
    <submittedName>
        <fullName evidence="6">Vesicle-associated membrane protein 7-like</fullName>
    </submittedName>
</protein>